<dbReference type="PROSITE" id="PS50801">
    <property type="entry name" value="STAS"/>
    <property type="match status" value="1"/>
</dbReference>
<dbReference type="AlphaFoldDB" id="A0A1G5F592"/>
<dbReference type="STRING" id="419481.SAMN05216233_107152"/>
<organism evidence="2 3">
    <name type="scientific">Desulfoluna spongiiphila</name>
    <dbReference type="NCBI Taxonomy" id="419481"/>
    <lineage>
        <taxon>Bacteria</taxon>
        <taxon>Pseudomonadati</taxon>
        <taxon>Thermodesulfobacteriota</taxon>
        <taxon>Desulfobacteria</taxon>
        <taxon>Desulfobacterales</taxon>
        <taxon>Desulfolunaceae</taxon>
        <taxon>Desulfoluna</taxon>
    </lineage>
</organism>
<evidence type="ECO:0000313" key="2">
    <source>
        <dbReference type="EMBL" id="SCY34446.1"/>
    </source>
</evidence>
<dbReference type="InterPro" id="IPR058548">
    <property type="entry name" value="MlaB-like_STAS"/>
</dbReference>
<dbReference type="InterPro" id="IPR002645">
    <property type="entry name" value="STAS_dom"/>
</dbReference>
<sequence>MQYEVEHNDTVAIVTLTGSVTIEHAAELKELLNRVLTEATEVVVNMGNITHLDLAGIQLFCAACRSAEGGGTRLLPKLTGSEVIPAALMEAGFNRRDTCAEQRCETCFWKGDVS</sequence>
<name>A0A1G5F592_9BACT</name>
<dbReference type="Pfam" id="PF13466">
    <property type="entry name" value="STAS_2"/>
    <property type="match status" value="1"/>
</dbReference>
<dbReference type="Proteomes" id="UP000198870">
    <property type="component" value="Unassembled WGS sequence"/>
</dbReference>
<proteinExistence type="predicted"/>
<dbReference type="CDD" id="cd07043">
    <property type="entry name" value="STAS_anti-anti-sigma_factors"/>
    <property type="match status" value="1"/>
</dbReference>
<evidence type="ECO:0000259" key="1">
    <source>
        <dbReference type="PROSITE" id="PS50801"/>
    </source>
</evidence>
<feature type="domain" description="STAS" evidence="1">
    <location>
        <begin position="1"/>
        <end position="75"/>
    </location>
</feature>
<accession>A0A1G5F592</accession>
<dbReference type="SUPFAM" id="SSF52091">
    <property type="entry name" value="SpoIIaa-like"/>
    <property type="match status" value="1"/>
</dbReference>
<keyword evidence="3" id="KW-1185">Reference proteome</keyword>
<dbReference type="Gene3D" id="3.30.750.24">
    <property type="entry name" value="STAS domain"/>
    <property type="match status" value="1"/>
</dbReference>
<reference evidence="2 3" key="1">
    <citation type="submission" date="2016-10" db="EMBL/GenBank/DDBJ databases">
        <authorList>
            <person name="de Groot N.N."/>
        </authorList>
    </citation>
    <scope>NUCLEOTIDE SEQUENCE [LARGE SCALE GENOMIC DNA]</scope>
    <source>
        <strain evidence="2 3">AA1</strain>
    </source>
</reference>
<dbReference type="EMBL" id="FMUX01000007">
    <property type="protein sequence ID" value="SCY34446.1"/>
    <property type="molecule type" value="Genomic_DNA"/>
</dbReference>
<gene>
    <name evidence="2" type="ORF">SAMN05216233_107152</name>
</gene>
<dbReference type="RefSeq" id="WP_175469675.1">
    <property type="nucleotide sequence ID" value="NZ_FMUX01000007.1"/>
</dbReference>
<evidence type="ECO:0000313" key="3">
    <source>
        <dbReference type="Proteomes" id="UP000198870"/>
    </source>
</evidence>
<protein>
    <submittedName>
        <fullName evidence="2">Anti-anti-sigma factor</fullName>
    </submittedName>
</protein>
<dbReference type="InterPro" id="IPR036513">
    <property type="entry name" value="STAS_dom_sf"/>
</dbReference>